<organism evidence="3 4">
    <name type="scientific">Streptomyces lavendulae subsp. lavendulae</name>
    <dbReference type="NCBI Taxonomy" id="58340"/>
    <lineage>
        <taxon>Bacteria</taxon>
        <taxon>Bacillati</taxon>
        <taxon>Actinomycetota</taxon>
        <taxon>Actinomycetes</taxon>
        <taxon>Kitasatosporales</taxon>
        <taxon>Streptomycetaceae</taxon>
        <taxon>Streptomyces</taxon>
    </lineage>
</organism>
<dbReference type="InterPro" id="IPR002563">
    <property type="entry name" value="Flavin_Rdtase-like_dom"/>
</dbReference>
<dbReference type="EMBL" id="CP024985">
    <property type="protein sequence ID" value="ATZ27280.1"/>
    <property type="molecule type" value="Genomic_DNA"/>
</dbReference>
<dbReference type="SUPFAM" id="SSF50475">
    <property type="entry name" value="FMN-binding split barrel"/>
    <property type="match status" value="1"/>
</dbReference>
<gene>
    <name evidence="3" type="primary">hsaB3</name>
    <name evidence="3" type="ORF">SLAV_27445</name>
</gene>
<evidence type="ECO:0000313" key="4">
    <source>
        <dbReference type="Proteomes" id="UP000231791"/>
    </source>
</evidence>
<accession>A0A2K8PMH1</accession>
<dbReference type="InterPro" id="IPR012349">
    <property type="entry name" value="Split_barrel_FMN-bd"/>
</dbReference>
<dbReference type="EC" id="1.5.1.36" evidence="3"/>
<evidence type="ECO:0000256" key="1">
    <source>
        <dbReference type="ARBA" id="ARBA00008898"/>
    </source>
</evidence>
<name>A0A2K8PMH1_STRLA</name>
<evidence type="ECO:0000256" key="2">
    <source>
        <dbReference type="ARBA" id="ARBA00023002"/>
    </source>
</evidence>
<dbReference type="GO" id="GO:0042602">
    <property type="term" value="F:riboflavin reductase (NADPH) activity"/>
    <property type="evidence" value="ECO:0007669"/>
    <property type="project" value="TreeGrafter"/>
</dbReference>
<dbReference type="PANTHER" id="PTHR30466:SF11">
    <property type="entry name" value="FLAVIN-DEPENDENT MONOOXYGENASE, REDUCTASE SUBUNIT HSAB"/>
    <property type="match status" value="1"/>
</dbReference>
<dbReference type="GO" id="GO:0010181">
    <property type="term" value="F:FMN binding"/>
    <property type="evidence" value="ECO:0007669"/>
    <property type="project" value="InterPro"/>
</dbReference>
<keyword evidence="4" id="KW-1185">Reference proteome</keyword>
<dbReference type="RefSeq" id="WP_234333513.1">
    <property type="nucleotide sequence ID" value="NZ_CP024985.1"/>
</dbReference>
<proteinExistence type="inferred from homology"/>
<dbReference type="AlphaFoldDB" id="A0A2K8PMH1"/>
<dbReference type="GO" id="GO:0004497">
    <property type="term" value="F:monooxygenase activity"/>
    <property type="evidence" value="ECO:0007669"/>
    <property type="project" value="UniProtKB-KW"/>
</dbReference>
<dbReference type="InterPro" id="IPR050268">
    <property type="entry name" value="NADH-dep_flavin_reductase"/>
</dbReference>
<dbReference type="SMART" id="SM00903">
    <property type="entry name" value="Flavin_Reduct"/>
    <property type="match status" value="1"/>
</dbReference>
<evidence type="ECO:0000313" key="3">
    <source>
        <dbReference type="EMBL" id="ATZ27280.1"/>
    </source>
</evidence>
<dbReference type="PANTHER" id="PTHR30466">
    <property type="entry name" value="FLAVIN REDUCTASE"/>
    <property type="match status" value="1"/>
</dbReference>
<comment type="similarity">
    <text evidence="1">Belongs to the non-flavoprotein flavin reductase family.</text>
</comment>
<dbReference type="GO" id="GO:0036382">
    <property type="term" value="F:flavin reductase (NADH) activity"/>
    <property type="evidence" value="ECO:0007669"/>
    <property type="project" value="UniProtKB-EC"/>
</dbReference>
<keyword evidence="2 3" id="KW-0560">Oxidoreductase</keyword>
<dbReference type="Proteomes" id="UP000231791">
    <property type="component" value="Chromosome"/>
</dbReference>
<protein>
    <submittedName>
        <fullName evidence="3">Flavin-dependent monooxygenase, reductase subunit HsaB</fullName>
        <ecNumber evidence="3">1.5.1.36</ecNumber>
    </submittedName>
</protein>
<dbReference type="Pfam" id="PF01613">
    <property type="entry name" value="Flavin_Reduct"/>
    <property type="match status" value="1"/>
</dbReference>
<reference evidence="3 4" key="1">
    <citation type="submission" date="2017-11" db="EMBL/GenBank/DDBJ databases">
        <title>Complete genome sequence of Streptomyces lavendulae subsp. lavendulae CCM 3239 (formerly 'Streptomyces aureofaciens CCM 3239'), the producer of the angucycline-type antibiotic auricin.</title>
        <authorList>
            <person name="Busche T."/>
            <person name="Novakova R."/>
            <person name="Al'Dilaimi A."/>
            <person name="Homerova D."/>
            <person name="Feckova L."/>
            <person name="Rezuchova B."/>
            <person name="Mingyar E."/>
            <person name="Csolleiova D."/>
            <person name="Bekeova C."/>
            <person name="Winkler A."/>
            <person name="Sevcikova B."/>
            <person name="Kalinowski J."/>
            <person name="Kormanec J."/>
            <person name="Ruckert C."/>
        </authorList>
    </citation>
    <scope>NUCLEOTIDE SEQUENCE [LARGE SCALE GENOMIC DNA]</scope>
    <source>
        <strain evidence="3 4">CCM 3239</strain>
    </source>
</reference>
<keyword evidence="3" id="KW-0503">Monooxygenase</keyword>
<dbReference type="KEGG" id="slx:SLAV_27445"/>
<dbReference type="Gene3D" id="2.30.110.10">
    <property type="entry name" value="Electron Transport, Fmn-binding Protein, Chain A"/>
    <property type="match status" value="1"/>
</dbReference>
<sequence length="168" mass="17345">MERLTDAAPATDPALLRRVLGTFASGITVVAALGDDGRPAGLACQSFASLSLDPPLVLLCVGKGSSSWPAVRAAGRFGVSILAEEQRAVCEALGRRGGDKFAGVAWEESAHGAVRVTGALATVDCALDTVHEAGDHYLVTARILELTAREGGSPLLYFRSDYATGAFG</sequence>
<dbReference type="GeneID" id="49386497"/>